<feature type="compositionally biased region" description="Polar residues" evidence="7">
    <location>
        <begin position="756"/>
        <end position="766"/>
    </location>
</feature>
<evidence type="ECO:0000256" key="7">
    <source>
        <dbReference type="SAM" id="MobiDB-lite"/>
    </source>
</evidence>
<feature type="compositionally biased region" description="Basic and acidic residues" evidence="7">
    <location>
        <begin position="851"/>
        <end position="863"/>
    </location>
</feature>
<dbReference type="PROSITE" id="PS50237">
    <property type="entry name" value="HECT"/>
    <property type="match status" value="1"/>
</dbReference>
<feature type="region of interest" description="Disordered" evidence="7">
    <location>
        <begin position="1181"/>
        <end position="1252"/>
    </location>
</feature>
<feature type="region of interest" description="Disordered" evidence="7">
    <location>
        <begin position="1"/>
        <end position="291"/>
    </location>
</feature>
<dbReference type="Pfam" id="PF25579">
    <property type="entry name" value="TPR_TRIP12_N"/>
    <property type="match status" value="1"/>
</dbReference>
<dbReference type="SUPFAM" id="SSF48371">
    <property type="entry name" value="ARM repeat"/>
    <property type="match status" value="1"/>
</dbReference>
<dbReference type="InterPro" id="IPR057948">
    <property type="entry name" value="TPR_TRIP12_N"/>
</dbReference>
<dbReference type="STRING" id="401625.A0A0P1BBT6"/>
<feature type="compositionally biased region" description="Acidic residues" evidence="7">
    <location>
        <begin position="235"/>
        <end position="254"/>
    </location>
</feature>
<feature type="compositionally biased region" description="Low complexity" evidence="7">
    <location>
        <begin position="1183"/>
        <end position="1202"/>
    </location>
</feature>
<organism evidence="9 10">
    <name type="scientific">Ceraceosorus bombacis</name>
    <dbReference type="NCBI Taxonomy" id="401625"/>
    <lineage>
        <taxon>Eukaryota</taxon>
        <taxon>Fungi</taxon>
        <taxon>Dikarya</taxon>
        <taxon>Basidiomycota</taxon>
        <taxon>Ustilaginomycotina</taxon>
        <taxon>Exobasidiomycetes</taxon>
        <taxon>Ceraceosorales</taxon>
        <taxon>Ceraceosoraceae</taxon>
        <taxon>Ceraceosorus</taxon>
    </lineage>
</organism>
<feature type="compositionally biased region" description="Basic and acidic residues" evidence="7">
    <location>
        <begin position="1203"/>
        <end position="1217"/>
    </location>
</feature>
<keyword evidence="4" id="KW-0808">Transferase</keyword>
<evidence type="ECO:0000256" key="6">
    <source>
        <dbReference type="PROSITE-ProRule" id="PRU00104"/>
    </source>
</evidence>
<keyword evidence="5 6" id="KW-0833">Ubl conjugation pathway</keyword>
<dbReference type="PANTHER" id="PTHR45670">
    <property type="entry name" value="E3 UBIQUITIN-PROTEIN LIGASE TRIP12"/>
    <property type="match status" value="1"/>
</dbReference>
<dbReference type="InterPro" id="IPR035983">
    <property type="entry name" value="Hect_E3_ubiquitin_ligase"/>
</dbReference>
<dbReference type="Gene3D" id="3.30.2410.10">
    <property type="entry name" value="Hect, E3 ligase catalytic domain"/>
    <property type="match status" value="1"/>
</dbReference>
<accession>A0A0P1BBT6</accession>
<proteinExistence type="inferred from homology"/>
<dbReference type="SMART" id="SM00119">
    <property type="entry name" value="HECTc"/>
    <property type="match status" value="1"/>
</dbReference>
<dbReference type="OrthoDB" id="423283at2759"/>
<feature type="compositionally biased region" description="Polar residues" evidence="7">
    <location>
        <begin position="647"/>
        <end position="658"/>
    </location>
</feature>
<keyword evidence="10" id="KW-1185">Reference proteome</keyword>
<evidence type="ECO:0000256" key="2">
    <source>
        <dbReference type="ARBA" id="ARBA00006331"/>
    </source>
</evidence>
<feature type="compositionally biased region" description="Gly residues" evidence="7">
    <location>
        <begin position="1236"/>
        <end position="1246"/>
    </location>
</feature>
<evidence type="ECO:0000259" key="8">
    <source>
        <dbReference type="PROSITE" id="PS50237"/>
    </source>
</evidence>
<dbReference type="InterPro" id="IPR011989">
    <property type="entry name" value="ARM-like"/>
</dbReference>
<dbReference type="Gene3D" id="3.90.1750.10">
    <property type="entry name" value="Hect, E3 ligase catalytic domains"/>
    <property type="match status" value="1"/>
</dbReference>
<protein>
    <recommendedName>
        <fullName evidence="3">HECT-type E3 ubiquitin transferase</fullName>
        <ecNumber evidence="3">2.3.2.26</ecNumber>
    </recommendedName>
</protein>
<dbReference type="GO" id="GO:0000209">
    <property type="term" value="P:protein polyubiquitination"/>
    <property type="evidence" value="ECO:0007669"/>
    <property type="project" value="TreeGrafter"/>
</dbReference>
<comment type="catalytic activity">
    <reaction evidence="1">
        <text>S-ubiquitinyl-[E2 ubiquitin-conjugating enzyme]-L-cysteine + [acceptor protein]-L-lysine = [E2 ubiquitin-conjugating enzyme]-L-cysteine + N(6)-ubiquitinyl-[acceptor protein]-L-lysine.</text>
        <dbReference type="EC" id="2.3.2.26"/>
    </reaction>
</comment>
<name>A0A0P1BBT6_9BASI</name>
<dbReference type="GO" id="GO:0016874">
    <property type="term" value="F:ligase activity"/>
    <property type="evidence" value="ECO:0007669"/>
    <property type="project" value="UniProtKB-KW"/>
</dbReference>
<dbReference type="InterPro" id="IPR045322">
    <property type="entry name" value="HECTD1/TRIP12-like"/>
</dbReference>
<feature type="compositionally biased region" description="Acidic residues" evidence="7">
    <location>
        <begin position="263"/>
        <end position="284"/>
    </location>
</feature>
<dbReference type="Gene3D" id="1.25.10.10">
    <property type="entry name" value="Leucine-rich Repeat Variant"/>
    <property type="match status" value="1"/>
</dbReference>
<feature type="domain" description="HECT" evidence="8">
    <location>
        <begin position="1683"/>
        <end position="1995"/>
    </location>
</feature>
<dbReference type="Pfam" id="PF00632">
    <property type="entry name" value="HECT"/>
    <property type="match status" value="1"/>
</dbReference>
<feature type="region of interest" description="Disordered" evidence="7">
    <location>
        <begin position="736"/>
        <end position="782"/>
    </location>
</feature>
<keyword evidence="9" id="KW-0436">Ligase</keyword>
<evidence type="ECO:0000256" key="5">
    <source>
        <dbReference type="ARBA" id="ARBA00022786"/>
    </source>
</evidence>
<evidence type="ECO:0000313" key="9">
    <source>
        <dbReference type="EMBL" id="CEH13488.1"/>
    </source>
</evidence>
<dbReference type="GO" id="GO:0061630">
    <property type="term" value="F:ubiquitin protein ligase activity"/>
    <property type="evidence" value="ECO:0007669"/>
    <property type="project" value="UniProtKB-EC"/>
</dbReference>
<comment type="similarity">
    <text evidence="2">Belongs to the UPL family. K-HECT subfamily.</text>
</comment>
<dbReference type="GO" id="GO:0043161">
    <property type="term" value="P:proteasome-mediated ubiquitin-dependent protein catabolic process"/>
    <property type="evidence" value="ECO:0007669"/>
    <property type="project" value="TreeGrafter"/>
</dbReference>
<feature type="compositionally biased region" description="Polar residues" evidence="7">
    <location>
        <begin position="13"/>
        <end position="43"/>
    </location>
</feature>
<evidence type="ECO:0000256" key="1">
    <source>
        <dbReference type="ARBA" id="ARBA00000885"/>
    </source>
</evidence>
<dbReference type="GO" id="GO:0016607">
    <property type="term" value="C:nuclear speck"/>
    <property type="evidence" value="ECO:0007669"/>
    <property type="project" value="TreeGrafter"/>
</dbReference>
<dbReference type="PANTHER" id="PTHR45670:SF1">
    <property type="entry name" value="E3 UBIQUITIN-PROTEIN LIGASE HECTD1"/>
    <property type="match status" value="1"/>
</dbReference>
<dbReference type="EC" id="2.3.2.26" evidence="3"/>
<feature type="region of interest" description="Disordered" evidence="7">
    <location>
        <begin position="632"/>
        <end position="658"/>
    </location>
</feature>
<dbReference type="SUPFAM" id="SSF56204">
    <property type="entry name" value="Hect, E3 ligase catalytic domain"/>
    <property type="match status" value="1"/>
</dbReference>
<evidence type="ECO:0000256" key="4">
    <source>
        <dbReference type="ARBA" id="ARBA00022679"/>
    </source>
</evidence>
<dbReference type="InterPro" id="IPR016024">
    <property type="entry name" value="ARM-type_fold"/>
</dbReference>
<dbReference type="InterPro" id="IPR000569">
    <property type="entry name" value="HECT_dom"/>
</dbReference>
<dbReference type="EMBL" id="CCYA01000221">
    <property type="protein sequence ID" value="CEH13488.1"/>
    <property type="molecule type" value="Genomic_DNA"/>
</dbReference>
<feature type="region of interest" description="Disordered" evidence="7">
    <location>
        <begin position="843"/>
        <end position="879"/>
    </location>
</feature>
<evidence type="ECO:0000313" key="10">
    <source>
        <dbReference type="Proteomes" id="UP000054845"/>
    </source>
</evidence>
<dbReference type="Proteomes" id="UP000054845">
    <property type="component" value="Unassembled WGS sequence"/>
</dbReference>
<evidence type="ECO:0000256" key="3">
    <source>
        <dbReference type="ARBA" id="ARBA00012485"/>
    </source>
</evidence>
<feature type="active site" description="Glycyl thioester intermediate" evidence="6">
    <location>
        <position position="1962"/>
    </location>
</feature>
<feature type="compositionally biased region" description="Polar residues" evidence="7">
    <location>
        <begin position="1333"/>
        <end position="1357"/>
    </location>
</feature>
<feature type="compositionally biased region" description="Low complexity" evidence="7">
    <location>
        <begin position="154"/>
        <end position="164"/>
    </location>
</feature>
<reference evidence="9 10" key="1">
    <citation type="submission" date="2014-09" db="EMBL/GenBank/DDBJ databases">
        <authorList>
            <person name="Magalhaes I.L.F."/>
            <person name="Oliveira U."/>
            <person name="Santos F.R."/>
            <person name="Vidigal T.H.D.A."/>
            <person name="Brescovit A.D."/>
            <person name="Santos A.J."/>
        </authorList>
    </citation>
    <scope>NUCLEOTIDE SEQUENCE [LARGE SCALE GENOMIC DNA]</scope>
</reference>
<sequence>MDDTRSTRSRRTAPSNPSDTSHSSTAAPNSASQALVENATPSRQTRRVAGGFDSAIKNLDAAPSSSKAKGKRRRISPDPPQPSICATASAKPGTSGHTDEVGGEEQGSQGTSYNLRPRRSGDVSGSIVRTVMAPKRHSGAGPSSSISPTGALPGSSTAANANAKGKAKARASRSTRSAARNAVDPVDECSDMRLDTAANDAGDANAEDADMMDLSAALAGDDELEALDPSLHNQDEDDEDDEDEGDGEKDDDEEERRAREAEEAMVEDDDDEGPYEDEMDDPYGDGEGGAYGSTLRAMASFMSGLPSRFRALLAGIKDSSDPSAQLVALQELSEVLSMSTEDQLQGYFPTESFVRELVHLMGGPKPDSGTKSKSTSSAAVASSVDDDLAAVAAATGEGNDEAMLIACRCLANLIEAMPYAAHSVVGCGALPVLHSKLKEIQFIDLAEQVLLTLEKISAEYPSGIVREGGLLAMLQYIDFFGMHVQRTAMQAAANCCRKLMPESFPMVRDVLPIIQSVLTYPDQRLVESACKCVVRIIDSYRHRPDLLEQVLTNEMVAALNAILLAGGGSGGSGSATSSTGAASTAVSTATYTDILKTLGLSAHSSPEVAVILLDKNIVETLYLLLTGSPAPAEDGSGGRGPAASLAQPLQSEGVTDSAESAPMAVLATDVEPGAESVAEGTAVADVAVLQNLAHRPKEQIQEALSLVCELMPPLPRDGIFDARAYGEKAYARRKKSQAKAARDLRHASRAAKGDGSSANVSETSVKQEPDTDIPPPVAPASDAPAAASFSAAILSSRDNPALVLSALQLVDLLNTKLPRVYSAALRREGVVWEIEDIASREPARSTLTKTSPKEKGTSVDKVESAPAPSVVATTPGSAASDSAKEAYRARLVAAGHSQESASAAIAALGLGANSLSALGLPTKAPVLPTDADDANIWRARMMRDRFAEEVSASSAADGSEAIRALDHLKALVQSLQGDATEVVSKAEDTLKAIASQLSRKDSPISSFELLRSGLVNGLYNFSVGSSEAVPTLKRRELLVTALMKRTDSTLPSPASSLVRRLQETLSRLEKFDITSALSGSADDTRRSPTANVARLVRLKLVAEGETKDIPRSCNNIVVSIHAIAAFRNLNEYLRPKIAAAMSSGGSGAQSAASRLSGMLAAMAAGSGADFGSDLGFLAGSSRTKASGSSGEAATASGGASSSKAEDARAEGGEEAAKPRRSSRLSAKSAGESAGDGTEGAGASGSGGDHETSAHAALGEGIFGGDEEDASQLARRMLEGIMNGDMEGDDGYSDDDGYEEDVIEDSAAAAALDSEAALASGEDKTVNLKVPASGENSQTTSGLQTPADQGAESSTQANKPLGASPPKRAGQSAVAESEGSYASAVQKKPTDWHLEFKFDGKDVSLASTIYQAVHNFEMTPARQASGLGRYIWNNVYTVRYKKVEGPQPATDDAVQGTPEPVEAETNEVQLPSSVPAEAPFAKILQLLSVLHDLNSEWRESTGDSQRPGESSAATLDEVAFVNNKLTAKLNRQLEEPMIVASSCLPGWATELPRAFPFLYPFEARYSYLQNTAFGYHRLISRWQVQQSRNQDSSSATSRNDDSLALLGRLSRQKVRIQRSNIFPSAMKVLELYGTTSALLEVEYFEEVGTGLGPTLEFYALVSREFAKKSVLMWRDDGGGPEDSEYVSSPLGLFPTVLSAKDAKAACSSPNASTTASSPDKSDAVRLQQFTVLGQFVAKALLDSRIIDIHFSPVFMRLVLNQRLPETLGMLAAVDPSLARSMDKLRGLDEETLAGMGLDFTLPGHSEYELKAGGKEIAVERHNLEEYIQEVISHTLVHGVKPFVRAFRRGFTLIFPISAMASFTADELVMLFGNTEEDWGESTLLSAIKPDHGFNSESAAFRDIISIMASFGLNDRRRFLQWLTGSPKLPIGGLAGLHPQLTIVKRPHEAPLTPDDYLPSVMTCVNYLKLPSYSTKEVMRNRLETAMTEGGTSFHLS</sequence>
<feature type="compositionally biased region" description="Low complexity" evidence="7">
    <location>
        <begin position="195"/>
        <end position="204"/>
    </location>
</feature>
<feature type="region of interest" description="Disordered" evidence="7">
    <location>
        <begin position="1317"/>
        <end position="1385"/>
    </location>
</feature>